<keyword evidence="2" id="KW-0732">Signal</keyword>
<feature type="signal peptide" evidence="2">
    <location>
        <begin position="1"/>
        <end position="25"/>
    </location>
</feature>
<keyword evidence="5" id="KW-1185">Reference proteome</keyword>
<organism evidence="4 5">
    <name type="scientific">Nakamurella endophytica</name>
    <dbReference type="NCBI Taxonomy" id="1748367"/>
    <lineage>
        <taxon>Bacteria</taxon>
        <taxon>Bacillati</taxon>
        <taxon>Actinomycetota</taxon>
        <taxon>Actinomycetes</taxon>
        <taxon>Nakamurellales</taxon>
        <taxon>Nakamurellaceae</taxon>
        <taxon>Nakamurella</taxon>
    </lineage>
</organism>
<feature type="domain" description="DUF4142" evidence="3">
    <location>
        <begin position="34"/>
        <end position="169"/>
    </location>
</feature>
<feature type="transmembrane region" description="Helical" evidence="1">
    <location>
        <begin position="196"/>
        <end position="217"/>
    </location>
</feature>
<reference evidence="4" key="2">
    <citation type="submission" date="2020-09" db="EMBL/GenBank/DDBJ databases">
        <authorList>
            <person name="Sun Q."/>
            <person name="Zhou Y."/>
        </authorList>
    </citation>
    <scope>NUCLEOTIDE SEQUENCE</scope>
    <source>
        <strain evidence="4">CGMCC 4.7308</strain>
    </source>
</reference>
<proteinExistence type="predicted"/>
<comment type="caution">
    <text evidence="4">The sequence shown here is derived from an EMBL/GenBank/DDBJ whole genome shotgun (WGS) entry which is preliminary data.</text>
</comment>
<evidence type="ECO:0000313" key="4">
    <source>
        <dbReference type="EMBL" id="GGL91591.1"/>
    </source>
</evidence>
<protein>
    <recommendedName>
        <fullName evidence="3">DUF4142 domain-containing protein</fullName>
    </recommendedName>
</protein>
<dbReference type="PANTHER" id="PTHR38593">
    <property type="entry name" value="BLR2558 PROTEIN"/>
    <property type="match status" value="1"/>
</dbReference>
<name>A0A917WD35_9ACTN</name>
<keyword evidence="1" id="KW-0812">Transmembrane</keyword>
<dbReference type="InterPro" id="IPR012347">
    <property type="entry name" value="Ferritin-like"/>
</dbReference>
<dbReference type="Proteomes" id="UP000655208">
    <property type="component" value="Unassembled WGS sequence"/>
</dbReference>
<dbReference type="EMBL" id="BMNA01000002">
    <property type="protein sequence ID" value="GGL91591.1"/>
    <property type="molecule type" value="Genomic_DNA"/>
</dbReference>
<dbReference type="Pfam" id="PF13628">
    <property type="entry name" value="DUF4142"/>
    <property type="match status" value="1"/>
</dbReference>
<feature type="chain" id="PRO_5038342212" description="DUF4142 domain-containing protein" evidence="2">
    <location>
        <begin position="26"/>
        <end position="223"/>
    </location>
</feature>
<gene>
    <name evidence="4" type="ORF">GCM10011594_09190</name>
</gene>
<keyword evidence="1" id="KW-0472">Membrane</keyword>
<accession>A0A917WD35</accession>
<sequence>MMQLIRRVVTVAAVSTLALTGGALAATAAEPNQQDADWLVANTQTDLAEITLGNLALQKAQTDEARELAQKTKSDHETALAKVQEIAQAKGVDLPSEPNDQQKAVAAQLEAASADDFDLLYGHAQVTGHLQSIAGTEAEIANGSDEDVVGFAKVYLPIAQGHLEMAQMLVSDLGGSAPTAVPAGTGGQAAQAAESFGLPIAVTAAGLIALLTGLVLFRRRRTS</sequence>
<dbReference type="InterPro" id="IPR025419">
    <property type="entry name" value="DUF4142"/>
</dbReference>
<dbReference type="PANTHER" id="PTHR38593:SF1">
    <property type="entry name" value="BLR2558 PROTEIN"/>
    <property type="match status" value="1"/>
</dbReference>
<dbReference type="AlphaFoldDB" id="A0A917WD35"/>
<dbReference type="RefSeq" id="WP_188940342.1">
    <property type="nucleotide sequence ID" value="NZ_BMNA01000002.1"/>
</dbReference>
<dbReference type="Gene3D" id="1.20.1260.10">
    <property type="match status" value="1"/>
</dbReference>
<evidence type="ECO:0000256" key="2">
    <source>
        <dbReference type="SAM" id="SignalP"/>
    </source>
</evidence>
<evidence type="ECO:0000313" key="5">
    <source>
        <dbReference type="Proteomes" id="UP000655208"/>
    </source>
</evidence>
<reference evidence="4" key="1">
    <citation type="journal article" date="2014" name="Int. J. Syst. Evol. Microbiol.">
        <title>Complete genome sequence of Corynebacterium casei LMG S-19264T (=DSM 44701T), isolated from a smear-ripened cheese.</title>
        <authorList>
            <consortium name="US DOE Joint Genome Institute (JGI-PGF)"/>
            <person name="Walter F."/>
            <person name="Albersmeier A."/>
            <person name="Kalinowski J."/>
            <person name="Ruckert C."/>
        </authorList>
    </citation>
    <scope>NUCLEOTIDE SEQUENCE</scope>
    <source>
        <strain evidence="4">CGMCC 4.7308</strain>
    </source>
</reference>
<keyword evidence="1" id="KW-1133">Transmembrane helix</keyword>
<evidence type="ECO:0000256" key="1">
    <source>
        <dbReference type="SAM" id="Phobius"/>
    </source>
</evidence>
<evidence type="ECO:0000259" key="3">
    <source>
        <dbReference type="Pfam" id="PF13628"/>
    </source>
</evidence>